<dbReference type="Proteomes" id="UP001457282">
    <property type="component" value="Unassembled WGS sequence"/>
</dbReference>
<dbReference type="AlphaFoldDB" id="A0AAW1XC27"/>
<dbReference type="SMART" id="SM00856">
    <property type="entry name" value="PMEI"/>
    <property type="match status" value="1"/>
</dbReference>
<evidence type="ECO:0000256" key="2">
    <source>
        <dbReference type="ARBA" id="ARBA00023157"/>
    </source>
</evidence>
<dbReference type="Gene3D" id="1.20.140.40">
    <property type="entry name" value="Invertase/pectin methylesterase inhibitor family protein"/>
    <property type="match status" value="1"/>
</dbReference>
<proteinExistence type="inferred from homology"/>
<evidence type="ECO:0000313" key="6">
    <source>
        <dbReference type="EMBL" id="KAK9934516.1"/>
    </source>
</evidence>
<comment type="similarity">
    <text evidence="3">Belongs to the PMEI family.</text>
</comment>
<evidence type="ECO:0000256" key="1">
    <source>
        <dbReference type="ARBA" id="ARBA00022729"/>
    </source>
</evidence>
<keyword evidence="2" id="KW-1015">Disulfide bond</keyword>
<reference evidence="6 7" key="1">
    <citation type="journal article" date="2023" name="G3 (Bethesda)">
        <title>A chromosome-length genome assembly and annotation of blackberry (Rubus argutus, cv. 'Hillquist').</title>
        <authorList>
            <person name="Bruna T."/>
            <person name="Aryal R."/>
            <person name="Dudchenko O."/>
            <person name="Sargent D.J."/>
            <person name="Mead D."/>
            <person name="Buti M."/>
            <person name="Cavallini A."/>
            <person name="Hytonen T."/>
            <person name="Andres J."/>
            <person name="Pham M."/>
            <person name="Weisz D."/>
            <person name="Mascagni F."/>
            <person name="Usai G."/>
            <person name="Natali L."/>
            <person name="Bassil N."/>
            <person name="Fernandez G.E."/>
            <person name="Lomsadze A."/>
            <person name="Armour M."/>
            <person name="Olukolu B."/>
            <person name="Poorten T."/>
            <person name="Britton C."/>
            <person name="Davik J."/>
            <person name="Ashrafi H."/>
            <person name="Aiden E.L."/>
            <person name="Borodovsky M."/>
            <person name="Worthington M."/>
        </authorList>
    </citation>
    <scope>NUCLEOTIDE SEQUENCE [LARGE SCALE GENOMIC DNA]</scope>
    <source>
        <strain evidence="6">PI 553951</strain>
    </source>
</reference>
<keyword evidence="7" id="KW-1185">Reference proteome</keyword>
<protein>
    <recommendedName>
        <fullName evidence="5">Pectinesterase inhibitor domain-containing protein</fullName>
    </recommendedName>
</protein>
<evidence type="ECO:0000256" key="3">
    <source>
        <dbReference type="ARBA" id="ARBA00038471"/>
    </source>
</evidence>
<feature type="signal peptide" evidence="4">
    <location>
        <begin position="1"/>
        <end position="22"/>
    </location>
</feature>
<feature type="chain" id="PRO_5044013618" description="Pectinesterase inhibitor domain-containing protein" evidence="4">
    <location>
        <begin position="23"/>
        <end position="173"/>
    </location>
</feature>
<name>A0AAW1XC27_RUBAR</name>
<evidence type="ECO:0000259" key="5">
    <source>
        <dbReference type="SMART" id="SM00856"/>
    </source>
</evidence>
<dbReference type="PANTHER" id="PTHR35357">
    <property type="entry name" value="OS02G0537100 PROTEIN"/>
    <property type="match status" value="1"/>
</dbReference>
<dbReference type="CDD" id="cd15796">
    <property type="entry name" value="CIF_like"/>
    <property type="match status" value="1"/>
</dbReference>
<evidence type="ECO:0000313" key="7">
    <source>
        <dbReference type="Proteomes" id="UP001457282"/>
    </source>
</evidence>
<evidence type="ECO:0000256" key="4">
    <source>
        <dbReference type="SAM" id="SignalP"/>
    </source>
</evidence>
<dbReference type="EMBL" id="JBEDUW010000004">
    <property type="protein sequence ID" value="KAK9934516.1"/>
    <property type="molecule type" value="Genomic_DNA"/>
</dbReference>
<sequence>MKSLAVVVICLIQVVLIPRSHCRVFLPMDLKLIEQTCSKTPHRDLCVSGLTSVPASADADVKGLALIMVDNVLRAVANDTRNQINEKLKHSPEDKALSSCEENYRAIVELDIIEAYTSITERDPKLAKQGMDATIYDANACESGFAGKSPLTYVNTLVIDIAAVANAILHLLP</sequence>
<dbReference type="Pfam" id="PF04043">
    <property type="entry name" value="PMEI"/>
    <property type="match status" value="1"/>
</dbReference>
<gene>
    <name evidence="6" type="ORF">M0R45_021657</name>
</gene>
<dbReference type="GO" id="GO:0004857">
    <property type="term" value="F:enzyme inhibitor activity"/>
    <property type="evidence" value="ECO:0007669"/>
    <property type="project" value="InterPro"/>
</dbReference>
<dbReference type="PANTHER" id="PTHR35357:SF8">
    <property type="entry name" value="OS01G0111000 PROTEIN"/>
    <property type="match status" value="1"/>
</dbReference>
<dbReference type="SUPFAM" id="SSF101148">
    <property type="entry name" value="Plant invertase/pectin methylesterase inhibitor"/>
    <property type="match status" value="1"/>
</dbReference>
<keyword evidence="1 4" id="KW-0732">Signal</keyword>
<feature type="domain" description="Pectinesterase inhibitor" evidence="5">
    <location>
        <begin position="28"/>
        <end position="168"/>
    </location>
</feature>
<dbReference type="NCBIfam" id="TIGR01614">
    <property type="entry name" value="PME_inhib"/>
    <property type="match status" value="1"/>
</dbReference>
<comment type="caution">
    <text evidence="6">The sequence shown here is derived from an EMBL/GenBank/DDBJ whole genome shotgun (WGS) entry which is preliminary data.</text>
</comment>
<dbReference type="InterPro" id="IPR006501">
    <property type="entry name" value="Pectinesterase_inhib_dom"/>
</dbReference>
<accession>A0AAW1XC27</accession>
<organism evidence="6 7">
    <name type="scientific">Rubus argutus</name>
    <name type="common">Southern blackberry</name>
    <dbReference type="NCBI Taxonomy" id="59490"/>
    <lineage>
        <taxon>Eukaryota</taxon>
        <taxon>Viridiplantae</taxon>
        <taxon>Streptophyta</taxon>
        <taxon>Embryophyta</taxon>
        <taxon>Tracheophyta</taxon>
        <taxon>Spermatophyta</taxon>
        <taxon>Magnoliopsida</taxon>
        <taxon>eudicotyledons</taxon>
        <taxon>Gunneridae</taxon>
        <taxon>Pentapetalae</taxon>
        <taxon>rosids</taxon>
        <taxon>fabids</taxon>
        <taxon>Rosales</taxon>
        <taxon>Rosaceae</taxon>
        <taxon>Rosoideae</taxon>
        <taxon>Rosoideae incertae sedis</taxon>
        <taxon>Rubus</taxon>
    </lineage>
</organism>
<dbReference type="InterPro" id="IPR035513">
    <property type="entry name" value="Invertase/methylesterase_inhib"/>
</dbReference>
<dbReference type="InterPro" id="IPR034087">
    <property type="entry name" value="C/VIF1"/>
</dbReference>